<dbReference type="GO" id="GO:0016491">
    <property type="term" value="F:oxidoreductase activity"/>
    <property type="evidence" value="ECO:0007669"/>
    <property type="project" value="InterPro"/>
</dbReference>
<gene>
    <name evidence="1" type="ORF">Cylst_6483</name>
</gene>
<dbReference type="InterPro" id="IPR012348">
    <property type="entry name" value="RNR-like"/>
</dbReference>
<dbReference type="RefSeq" id="WP_015328312.1">
    <property type="nucleotide sequence ID" value="NC_020050.1"/>
</dbReference>
<proteinExistence type="predicted"/>
<evidence type="ECO:0000313" key="1">
    <source>
        <dbReference type="EMBL" id="AFZ28265.1"/>
    </source>
</evidence>
<dbReference type="AlphaFoldDB" id="K9X6I1"/>
<name>K9X6I1_9NOST</name>
<keyword evidence="2" id="KW-1185">Reference proteome</keyword>
<dbReference type="OrthoDB" id="505347at2"/>
<dbReference type="Proteomes" id="UP000010475">
    <property type="component" value="Plasmid pCYLST.01"/>
</dbReference>
<reference evidence="1 2" key="1">
    <citation type="submission" date="2012-06" db="EMBL/GenBank/DDBJ databases">
        <title>Noncontiguous Finished plasmid 1 of genome of Cylindrospermum stagnale PCC 7417.</title>
        <authorList>
            <consortium name="US DOE Joint Genome Institute"/>
            <person name="Gugger M."/>
            <person name="Coursin T."/>
            <person name="Rippka R."/>
            <person name="Tandeau De Marsac N."/>
            <person name="Huntemann M."/>
            <person name="Wei C.-L."/>
            <person name="Han J."/>
            <person name="Detter J.C."/>
            <person name="Han C."/>
            <person name="Tapia R."/>
            <person name="Davenport K."/>
            <person name="Daligault H."/>
            <person name="Erkkila T."/>
            <person name="Gu W."/>
            <person name="Munk A.C.C."/>
            <person name="Teshima H."/>
            <person name="Xu Y."/>
            <person name="Chain P."/>
            <person name="Chen A."/>
            <person name="Krypides N."/>
            <person name="Mavromatis K."/>
            <person name="Markowitz V."/>
            <person name="Szeto E."/>
            <person name="Ivanova N."/>
            <person name="Mikhailova N."/>
            <person name="Ovchinnikova G."/>
            <person name="Pagani I."/>
            <person name="Pati A."/>
            <person name="Goodwin L."/>
            <person name="Peters L."/>
            <person name="Pitluck S."/>
            <person name="Woyke T."/>
            <person name="Kerfeld C."/>
        </authorList>
    </citation>
    <scope>NUCLEOTIDE SEQUENCE [LARGE SCALE GENOMIC DNA]</scope>
    <source>
        <strain evidence="1 2">PCC 7417</strain>
        <plasmid evidence="2">Plasmid pCYLST.01</plasmid>
    </source>
</reference>
<evidence type="ECO:0000313" key="2">
    <source>
        <dbReference type="Proteomes" id="UP000010475"/>
    </source>
</evidence>
<dbReference type="InterPro" id="IPR025859">
    <property type="entry name" value="AurF/CmlI"/>
</dbReference>
<organism evidence="1 2">
    <name type="scientific">Cylindrospermum stagnale PCC 7417</name>
    <dbReference type="NCBI Taxonomy" id="56107"/>
    <lineage>
        <taxon>Bacteria</taxon>
        <taxon>Bacillati</taxon>
        <taxon>Cyanobacteriota</taxon>
        <taxon>Cyanophyceae</taxon>
        <taxon>Nostocales</taxon>
        <taxon>Nostocaceae</taxon>
        <taxon>Cylindrospermum</taxon>
    </lineage>
</organism>
<dbReference type="HOGENOM" id="CLU_070509_0_0_3"/>
<sequence length="319" mass="36658">MLSLKKVHNGSDGYNSVFQSWHEQASIRVKSRRVISEDELEGKVFFPPESFPVISHPLIKERGEHIIKKLLIYRLYSYLDFTENLELQIVNPIAYKIAHNQLNIDMSREKRLDAYKIYVDEAYHALFSVDIKTQVEKVTGIASLDLGTPNFLQRLSHIQESVDSNLQEIIKVFWTIVSETLITGILAEMPKNKDVVTPVREMIKDHAQDESHHHVYFASLLETLWFQLQPKYRSVIGPLLPEMIFAFLEPDITVIKYCLGAVGLESQEIDMVVKESYSRRDVILGVKKAANVTLKHFDINGIFEDPYTAEAFEKSGLFS</sequence>
<geneLocation type="plasmid" evidence="1 2">
    <name>pCYLST.01</name>
</geneLocation>
<dbReference type="KEGG" id="csg:Cylst_6483"/>
<dbReference type="EMBL" id="CP003643">
    <property type="protein sequence ID" value="AFZ28265.1"/>
    <property type="molecule type" value="Genomic_DNA"/>
</dbReference>
<protein>
    <submittedName>
        <fullName evidence="1">p-aminobenzoate N-oxygenase AurF</fullName>
    </submittedName>
</protein>
<dbReference type="Gene3D" id="1.10.620.20">
    <property type="entry name" value="Ribonucleotide Reductase, subunit A"/>
    <property type="match status" value="1"/>
</dbReference>
<dbReference type="Pfam" id="PF11583">
    <property type="entry name" value="AurF"/>
    <property type="match status" value="1"/>
</dbReference>
<keyword evidence="1" id="KW-0614">Plasmid</keyword>
<accession>K9X6I1</accession>